<sequence length="422" mass="48293">MHLPILRLVMVSHRGSMPWGFFGVVPGSEAGAFCDIVETEKRRTHLEVEQSQKCPYDEKFYQSDSEEDIGDFASIHDMVTEICDTDQDKDWWSLHLQNSCGWAWLAVLLTRLTHLQSLSISHIKEGFLLDVLVKAAKRQHPFDKSTPFPFFRDVELTCPLENEMIWSDHAMPFFYLPAVRKVNALKVYEGSPGSYTKPDFADHRRSECPVTEINLIHTIACDDINDWIAACSKLEHFHLEFGMINSIKHTEGYNPLTAQAFRRSLLSAKYTPKSLRLEFRVSYKTYSKHHAEQSKMNLPFGSFKEFHVLENLFMRHANLIRSPNTGPMKEYSPDHELLIQILPRSLKSLEIVDIMDNTFPALVWDLVKLVTRREDMPQLRSIVLHVNDGDSAINKGLIGVIECACQSTEVCLTIKGSAPINN</sequence>
<evidence type="ECO:0000259" key="1">
    <source>
        <dbReference type="Pfam" id="PF24969"/>
    </source>
</evidence>
<comment type="caution">
    <text evidence="2">The sequence shown here is derived from an EMBL/GenBank/DDBJ whole genome shotgun (WGS) entry which is preliminary data.</text>
</comment>
<dbReference type="GeneID" id="37117555"/>
<keyword evidence="3" id="KW-1185">Reference proteome</keyword>
<feature type="domain" description="Leucine-rich repeat" evidence="1">
    <location>
        <begin position="155"/>
        <end position="383"/>
    </location>
</feature>
<dbReference type="Proteomes" id="UP000246702">
    <property type="component" value="Unassembled WGS sequence"/>
</dbReference>
<dbReference type="SUPFAM" id="SSF52047">
    <property type="entry name" value="RNI-like"/>
    <property type="match status" value="1"/>
</dbReference>
<dbReference type="Pfam" id="PF24969">
    <property type="entry name" value="LRR_15"/>
    <property type="match status" value="1"/>
</dbReference>
<dbReference type="AlphaFoldDB" id="A0A317XBZ7"/>
<reference evidence="2 3" key="1">
    <citation type="submission" date="2016-12" db="EMBL/GenBank/DDBJ databases">
        <title>The genomes of Aspergillus section Nigri reveals drivers in fungal speciation.</title>
        <authorList>
            <consortium name="DOE Joint Genome Institute"/>
            <person name="Vesth T.C."/>
            <person name="Nybo J."/>
            <person name="Theobald S."/>
            <person name="Brandl J."/>
            <person name="Frisvad J.C."/>
            <person name="Nielsen K.F."/>
            <person name="Lyhne E.K."/>
            <person name="Kogle M.E."/>
            <person name="Kuo A."/>
            <person name="Riley R."/>
            <person name="Clum A."/>
            <person name="Nolan M."/>
            <person name="Lipzen A."/>
            <person name="Salamov A."/>
            <person name="Henrissat B."/>
            <person name="Wiebenga A."/>
            <person name="De Vries R.P."/>
            <person name="Grigoriev I.V."/>
            <person name="Mortensen U.H."/>
            <person name="Andersen M.R."/>
            <person name="Baker S.E."/>
        </authorList>
    </citation>
    <scope>NUCLEOTIDE SEQUENCE [LARGE SCALE GENOMIC DNA]</scope>
    <source>
        <strain evidence="2 3">CBS 115572</strain>
    </source>
</reference>
<dbReference type="InterPro" id="IPR056867">
    <property type="entry name" value="LRR_15"/>
</dbReference>
<evidence type="ECO:0000313" key="3">
    <source>
        <dbReference type="Proteomes" id="UP000246702"/>
    </source>
</evidence>
<dbReference type="RefSeq" id="XP_025471898.1">
    <property type="nucleotide sequence ID" value="XM_025615412.1"/>
</dbReference>
<name>A0A317XBZ7_9EURO</name>
<protein>
    <recommendedName>
        <fullName evidence="1">Leucine-rich repeat domain-containing protein</fullName>
    </recommendedName>
</protein>
<gene>
    <name evidence="2" type="ORF">BO94DRAFT_581477</name>
</gene>
<accession>A0A317XBZ7</accession>
<dbReference type="EMBL" id="MSFK01000003">
    <property type="protein sequence ID" value="PWY95137.1"/>
    <property type="molecule type" value="Genomic_DNA"/>
</dbReference>
<evidence type="ECO:0000313" key="2">
    <source>
        <dbReference type="EMBL" id="PWY95137.1"/>
    </source>
</evidence>
<dbReference type="OrthoDB" id="2520703at2759"/>
<proteinExistence type="predicted"/>
<organism evidence="2 3">
    <name type="scientific">Aspergillus sclerotioniger CBS 115572</name>
    <dbReference type="NCBI Taxonomy" id="1450535"/>
    <lineage>
        <taxon>Eukaryota</taxon>
        <taxon>Fungi</taxon>
        <taxon>Dikarya</taxon>
        <taxon>Ascomycota</taxon>
        <taxon>Pezizomycotina</taxon>
        <taxon>Eurotiomycetes</taxon>
        <taxon>Eurotiomycetidae</taxon>
        <taxon>Eurotiales</taxon>
        <taxon>Aspergillaceae</taxon>
        <taxon>Aspergillus</taxon>
        <taxon>Aspergillus subgen. Circumdati</taxon>
    </lineage>
</organism>